<reference evidence="1 2" key="1">
    <citation type="submission" date="2014-01" db="EMBL/GenBank/DDBJ databases">
        <title>Complete genome sequence of ionizing-radiation resistance bacterium Hymenobacter swuensis DY53.</title>
        <authorList>
            <person name="Jung J.-H."/>
            <person name="Jeong S.-W."/>
            <person name="Joe M.-H."/>
            <person name="Cho y.-j."/>
            <person name="Kim M.-K."/>
            <person name="Lim S.-Y."/>
        </authorList>
    </citation>
    <scope>NUCLEOTIDE SEQUENCE [LARGE SCALE GENOMIC DNA]</scope>
    <source>
        <strain evidence="1 2">DY53</strain>
    </source>
</reference>
<organism evidence="1 2">
    <name type="scientific">Hymenobacter swuensis DY53</name>
    <dbReference type="NCBI Taxonomy" id="1227739"/>
    <lineage>
        <taxon>Bacteria</taxon>
        <taxon>Pseudomonadati</taxon>
        <taxon>Bacteroidota</taxon>
        <taxon>Cytophagia</taxon>
        <taxon>Cytophagales</taxon>
        <taxon>Hymenobacteraceae</taxon>
        <taxon>Hymenobacter</taxon>
    </lineage>
</organism>
<protein>
    <submittedName>
        <fullName evidence="1">Uncharacterized protein</fullName>
    </submittedName>
</protein>
<dbReference type="KEGG" id="hsw:Hsw_0066"/>
<dbReference type="Proteomes" id="UP000019423">
    <property type="component" value="Chromosome"/>
</dbReference>
<dbReference type="HOGENOM" id="CLU_3328786_0_0_10"/>
<accession>W8EZ76</accession>
<keyword evidence="2" id="KW-1185">Reference proteome</keyword>
<dbReference type="EMBL" id="CP007145">
    <property type="protein sequence ID" value="AHJ95661.1"/>
    <property type="molecule type" value="Genomic_DNA"/>
</dbReference>
<gene>
    <name evidence="1" type="ORF">Hsw_0066</name>
</gene>
<proteinExistence type="predicted"/>
<evidence type="ECO:0000313" key="1">
    <source>
        <dbReference type="EMBL" id="AHJ95661.1"/>
    </source>
</evidence>
<sequence>MLFFVVMRASFLVFSFSAVITKSKFNIMELMLSKPIKK</sequence>
<name>W8EZ76_9BACT</name>
<evidence type="ECO:0000313" key="2">
    <source>
        <dbReference type="Proteomes" id="UP000019423"/>
    </source>
</evidence>
<dbReference type="AlphaFoldDB" id="W8EZ76"/>